<keyword evidence="7" id="KW-0676">Redox-active center</keyword>
<dbReference type="InterPro" id="IPR050924">
    <property type="entry name" value="Peroxiredoxin_BCP/PrxQ"/>
</dbReference>
<evidence type="ECO:0000256" key="10">
    <source>
        <dbReference type="ARBA" id="ARBA00041373"/>
    </source>
</evidence>
<evidence type="ECO:0000259" key="12">
    <source>
        <dbReference type="PROSITE" id="PS51352"/>
    </source>
</evidence>
<accession>A0ABY8UUH5</accession>
<dbReference type="InterPro" id="IPR036249">
    <property type="entry name" value="Thioredoxin-like_sf"/>
</dbReference>
<feature type="domain" description="Thioredoxin" evidence="12">
    <location>
        <begin position="44"/>
        <end position="215"/>
    </location>
</feature>
<evidence type="ECO:0000256" key="2">
    <source>
        <dbReference type="ARBA" id="ARBA00013017"/>
    </source>
</evidence>
<comment type="catalytic activity">
    <reaction evidence="11">
        <text>a hydroperoxide + [thioredoxin]-dithiol = an alcohol + [thioredoxin]-disulfide + H2O</text>
        <dbReference type="Rhea" id="RHEA:62620"/>
        <dbReference type="Rhea" id="RHEA-COMP:10698"/>
        <dbReference type="Rhea" id="RHEA-COMP:10700"/>
        <dbReference type="ChEBI" id="CHEBI:15377"/>
        <dbReference type="ChEBI" id="CHEBI:29950"/>
        <dbReference type="ChEBI" id="CHEBI:30879"/>
        <dbReference type="ChEBI" id="CHEBI:35924"/>
        <dbReference type="ChEBI" id="CHEBI:50058"/>
        <dbReference type="EC" id="1.11.1.24"/>
    </reaction>
</comment>
<dbReference type="InterPro" id="IPR000866">
    <property type="entry name" value="AhpC/TSA"/>
</dbReference>
<evidence type="ECO:0000256" key="1">
    <source>
        <dbReference type="ARBA" id="ARBA00003330"/>
    </source>
</evidence>
<dbReference type="CDD" id="cd02970">
    <property type="entry name" value="PRX_like2"/>
    <property type="match status" value="1"/>
</dbReference>
<keyword evidence="14" id="KW-1185">Reference proteome</keyword>
<protein>
    <recommendedName>
        <fullName evidence="2">thioredoxin-dependent peroxiredoxin</fullName>
        <ecNumber evidence="2">1.11.1.24</ecNumber>
    </recommendedName>
    <alternativeName>
        <fullName evidence="10">Bacterioferritin comigratory protein</fullName>
    </alternativeName>
    <alternativeName>
        <fullName evidence="8">Thioredoxin peroxidase</fullName>
    </alternativeName>
</protein>
<evidence type="ECO:0000256" key="8">
    <source>
        <dbReference type="ARBA" id="ARBA00032824"/>
    </source>
</evidence>
<dbReference type="SUPFAM" id="SSF52833">
    <property type="entry name" value="Thioredoxin-like"/>
    <property type="match status" value="1"/>
</dbReference>
<dbReference type="RefSeq" id="WP_231418794.1">
    <property type="nucleotide sequence ID" value="NZ_CP126446.1"/>
</dbReference>
<comment type="function">
    <text evidence="1">Thiol-specific peroxidase that catalyzes the reduction of hydrogen peroxide and organic hydroperoxides to water and alcohols, respectively. Plays a role in cell protection against oxidative stress by detoxifying peroxides and as sensor of hydrogen peroxide-mediated signaling events.</text>
</comment>
<name>A0ABY8UUH5_9BACI</name>
<evidence type="ECO:0000256" key="6">
    <source>
        <dbReference type="ARBA" id="ARBA00023157"/>
    </source>
</evidence>
<dbReference type="PROSITE" id="PS51352">
    <property type="entry name" value="THIOREDOXIN_2"/>
    <property type="match status" value="1"/>
</dbReference>
<dbReference type="PANTHER" id="PTHR42801:SF7">
    <property type="entry name" value="SLL1159 PROTEIN"/>
    <property type="match status" value="1"/>
</dbReference>
<sequence length="215" mass="24156">MGTNMQKQYDEYIAKFKANASIETQGKMQQAIDELEASDLGKGLKVGENAPAFTLPDAKGESVDLYKELQSGPVIITFYRGGWCPYCNMELRAYQQLMKEIHNQGAKLIAISPQTPDQSLTTAEKNELNYHVLSDVGNKVADQFNLVYPLPDYLVDVYKEKGLEVDKHNGDDTWTLPVAATYIINQDGTIAYEYTKADYKDRVEPSEVVEKLKSL</sequence>
<reference evidence="13 14" key="1">
    <citation type="submission" date="2023-05" db="EMBL/GenBank/DDBJ databases">
        <title>Comparative genomics reveals the evidence of polycyclic aromatic hydrocarbons degradation in moderately halophilic genus Pontibacillus.</title>
        <authorList>
            <person name="Yang H."/>
            <person name="Qian Z."/>
        </authorList>
    </citation>
    <scope>NUCLEOTIDE SEQUENCE [LARGE SCALE GENOMIC DNA]</scope>
    <source>
        <strain evidence="14">HN14</strain>
    </source>
</reference>
<keyword evidence="3" id="KW-0575">Peroxidase</keyword>
<keyword evidence="5" id="KW-0560">Oxidoreductase</keyword>
<gene>
    <name evidence="13" type="ORF">QNI29_16530</name>
</gene>
<evidence type="ECO:0000256" key="11">
    <source>
        <dbReference type="ARBA" id="ARBA00049091"/>
    </source>
</evidence>
<organism evidence="13 14">
    <name type="scientific">Pontibacillus chungwhensis</name>
    <dbReference type="NCBI Taxonomy" id="265426"/>
    <lineage>
        <taxon>Bacteria</taxon>
        <taxon>Bacillati</taxon>
        <taxon>Bacillota</taxon>
        <taxon>Bacilli</taxon>
        <taxon>Bacillales</taxon>
        <taxon>Bacillaceae</taxon>
        <taxon>Pontibacillus</taxon>
    </lineage>
</organism>
<dbReference type="Pfam" id="PF00578">
    <property type="entry name" value="AhpC-TSA"/>
    <property type="match status" value="1"/>
</dbReference>
<dbReference type="Gene3D" id="3.40.30.10">
    <property type="entry name" value="Glutaredoxin"/>
    <property type="match status" value="1"/>
</dbReference>
<dbReference type="EMBL" id="CP126446">
    <property type="protein sequence ID" value="WIF97320.1"/>
    <property type="molecule type" value="Genomic_DNA"/>
</dbReference>
<keyword evidence="6" id="KW-1015">Disulfide bond</keyword>
<dbReference type="InterPro" id="IPR013766">
    <property type="entry name" value="Thioredoxin_domain"/>
</dbReference>
<evidence type="ECO:0000256" key="3">
    <source>
        <dbReference type="ARBA" id="ARBA00022559"/>
    </source>
</evidence>
<comment type="similarity">
    <text evidence="9">Belongs to the peroxiredoxin family. BCP/PrxQ subfamily.</text>
</comment>
<evidence type="ECO:0000256" key="7">
    <source>
        <dbReference type="ARBA" id="ARBA00023284"/>
    </source>
</evidence>
<evidence type="ECO:0000313" key="13">
    <source>
        <dbReference type="EMBL" id="WIF97320.1"/>
    </source>
</evidence>
<dbReference type="EC" id="1.11.1.24" evidence="2"/>
<proteinExistence type="inferred from homology"/>
<keyword evidence="4" id="KW-0049">Antioxidant</keyword>
<evidence type="ECO:0000313" key="14">
    <source>
        <dbReference type="Proteomes" id="UP001236652"/>
    </source>
</evidence>
<dbReference type="PANTHER" id="PTHR42801">
    <property type="entry name" value="THIOREDOXIN-DEPENDENT PEROXIDE REDUCTASE"/>
    <property type="match status" value="1"/>
</dbReference>
<dbReference type="Proteomes" id="UP001236652">
    <property type="component" value="Chromosome"/>
</dbReference>
<evidence type="ECO:0000256" key="4">
    <source>
        <dbReference type="ARBA" id="ARBA00022862"/>
    </source>
</evidence>
<evidence type="ECO:0000256" key="5">
    <source>
        <dbReference type="ARBA" id="ARBA00023002"/>
    </source>
</evidence>
<evidence type="ECO:0000256" key="9">
    <source>
        <dbReference type="ARBA" id="ARBA00038489"/>
    </source>
</evidence>